<sequence>MASSRLSLGLEGGHAVLPDEGQIAVFAPRSDTDLSALPKDRVVILTGFKPDHDAWTARGYDTQITVNGPFAASLVILPRAKDQARALIAEAMDKTQGTVIIDGLKTDGVDSLYKQCRKRANPTPSYSKAHGKLFTMPSGDALSDWAAPDQPAENADGFQTMPGVFSADGIDRGSACLAEALPAKLPKRIADLGAGWGYLASEILKYDSVAELHLIEADHAALECAKLNITDPRAHFHWADATRFTSDPFDMVISNPPFHTTRVADPGLGQAFLQAAAGLLKPKGVLLIVANRHLPYETALNELFRDVTEIGGNSAFKVIRAHIPRPKS</sequence>
<evidence type="ECO:0000256" key="4">
    <source>
        <dbReference type="ARBA" id="ARBA00022679"/>
    </source>
</evidence>
<keyword evidence="8" id="KW-1185">Reference proteome</keyword>
<keyword evidence="5" id="KW-0949">S-adenosyl-L-methionine</keyword>
<dbReference type="GO" id="GO:0032259">
    <property type="term" value="P:methylation"/>
    <property type="evidence" value="ECO:0007669"/>
    <property type="project" value="UniProtKB-KW"/>
</dbReference>
<name>A0ABX2IVT3_9RHOB</name>
<keyword evidence="1" id="KW-0963">Cytoplasm</keyword>
<dbReference type="PANTHER" id="PTHR47816">
    <property type="entry name" value="RIBOSOMAL RNA SMALL SUBUNIT METHYLTRANSFERASE C"/>
    <property type="match status" value="1"/>
</dbReference>
<dbReference type="CDD" id="cd02440">
    <property type="entry name" value="AdoMet_MTases"/>
    <property type="match status" value="1"/>
</dbReference>
<keyword evidence="2" id="KW-0698">rRNA processing</keyword>
<dbReference type="SUPFAM" id="SSF53335">
    <property type="entry name" value="S-adenosyl-L-methionine-dependent methyltransferases"/>
    <property type="match status" value="1"/>
</dbReference>
<comment type="caution">
    <text evidence="7">The sequence shown here is derived from an EMBL/GenBank/DDBJ whole genome shotgun (WGS) entry which is preliminary data.</text>
</comment>
<dbReference type="InterPro" id="IPR007848">
    <property type="entry name" value="Small_mtfrase_dom"/>
</dbReference>
<proteinExistence type="predicted"/>
<dbReference type="PROSITE" id="PS00092">
    <property type="entry name" value="N6_MTASE"/>
    <property type="match status" value="1"/>
</dbReference>
<dbReference type="GO" id="GO:0008168">
    <property type="term" value="F:methyltransferase activity"/>
    <property type="evidence" value="ECO:0007669"/>
    <property type="project" value="UniProtKB-KW"/>
</dbReference>
<dbReference type="InterPro" id="IPR002052">
    <property type="entry name" value="DNA_methylase_N6_adenine_CS"/>
</dbReference>
<gene>
    <name evidence="7" type="ORF">HRQ87_05745</name>
</gene>
<organism evidence="7 8">
    <name type="scientific">Parasulfitobacter algicola</name>
    <dbReference type="NCBI Taxonomy" id="2614809"/>
    <lineage>
        <taxon>Bacteria</taxon>
        <taxon>Pseudomonadati</taxon>
        <taxon>Pseudomonadota</taxon>
        <taxon>Alphaproteobacteria</taxon>
        <taxon>Rhodobacterales</taxon>
        <taxon>Roseobacteraceae</taxon>
        <taxon>Parasulfitobacter</taxon>
    </lineage>
</organism>
<reference evidence="7 8" key="1">
    <citation type="submission" date="2020-06" db="EMBL/GenBank/DDBJ databases">
        <title>Sulfitobacter algicola sp. nov., isolated from green algae.</title>
        <authorList>
            <person name="Wang C."/>
        </authorList>
    </citation>
    <scope>NUCLEOTIDE SEQUENCE [LARGE SCALE GENOMIC DNA]</scope>
    <source>
        <strain evidence="7 8">1151</strain>
    </source>
</reference>
<evidence type="ECO:0000259" key="6">
    <source>
        <dbReference type="Pfam" id="PF05175"/>
    </source>
</evidence>
<dbReference type="RefSeq" id="WP_174136158.1">
    <property type="nucleotide sequence ID" value="NZ_JABUFE010000002.1"/>
</dbReference>
<dbReference type="PANTHER" id="PTHR47816:SF4">
    <property type="entry name" value="RIBOSOMAL RNA SMALL SUBUNIT METHYLTRANSFERASE C"/>
    <property type="match status" value="1"/>
</dbReference>
<evidence type="ECO:0000256" key="5">
    <source>
        <dbReference type="ARBA" id="ARBA00022691"/>
    </source>
</evidence>
<keyword evidence="4" id="KW-0808">Transferase</keyword>
<dbReference type="Gene3D" id="3.40.50.150">
    <property type="entry name" value="Vaccinia Virus protein VP39"/>
    <property type="match status" value="2"/>
</dbReference>
<accession>A0ABX2IVT3</accession>
<dbReference type="Pfam" id="PF05175">
    <property type="entry name" value="MTS"/>
    <property type="match status" value="1"/>
</dbReference>
<evidence type="ECO:0000256" key="3">
    <source>
        <dbReference type="ARBA" id="ARBA00022603"/>
    </source>
</evidence>
<protein>
    <submittedName>
        <fullName evidence="7">Class I SAM-dependent methyltransferase</fullName>
    </submittedName>
</protein>
<evidence type="ECO:0000313" key="7">
    <source>
        <dbReference type="EMBL" id="NSX54298.1"/>
    </source>
</evidence>
<dbReference type="InterPro" id="IPR046977">
    <property type="entry name" value="RsmC/RlmG"/>
</dbReference>
<dbReference type="EMBL" id="JABUFE010000002">
    <property type="protein sequence ID" value="NSX54298.1"/>
    <property type="molecule type" value="Genomic_DNA"/>
</dbReference>
<feature type="domain" description="Methyltransferase small" evidence="6">
    <location>
        <begin position="158"/>
        <end position="319"/>
    </location>
</feature>
<dbReference type="Proteomes" id="UP000777935">
    <property type="component" value="Unassembled WGS sequence"/>
</dbReference>
<keyword evidence="3 7" id="KW-0489">Methyltransferase</keyword>
<evidence type="ECO:0000256" key="2">
    <source>
        <dbReference type="ARBA" id="ARBA00022552"/>
    </source>
</evidence>
<evidence type="ECO:0000313" key="8">
    <source>
        <dbReference type="Proteomes" id="UP000777935"/>
    </source>
</evidence>
<evidence type="ECO:0000256" key="1">
    <source>
        <dbReference type="ARBA" id="ARBA00022490"/>
    </source>
</evidence>
<dbReference type="InterPro" id="IPR029063">
    <property type="entry name" value="SAM-dependent_MTases_sf"/>
</dbReference>